<reference evidence="2" key="1">
    <citation type="submission" date="2017-02" db="EMBL/GenBank/DDBJ databases">
        <authorList>
            <person name="Varghese N."/>
            <person name="Submissions S."/>
        </authorList>
    </citation>
    <scope>NUCLEOTIDE SEQUENCE [LARGE SCALE GENOMIC DNA]</scope>
    <source>
        <strain evidence="2">DSM 23546</strain>
    </source>
</reference>
<evidence type="ECO:0008006" key="3">
    <source>
        <dbReference type="Google" id="ProtNLM"/>
    </source>
</evidence>
<gene>
    <name evidence="1" type="ORF">SAMN05660866_01108</name>
</gene>
<accession>A0A1T5ATA2</accession>
<evidence type="ECO:0000313" key="1">
    <source>
        <dbReference type="EMBL" id="SKB38087.1"/>
    </source>
</evidence>
<dbReference type="RefSeq" id="WP_079511619.1">
    <property type="nucleotide sequence ID" value="NZ_FUYL01000003.1"/>
</dbReference>
<proteinExistence type="predicted"/>
<name>A0A1T5ATA2_9FLAO</name>
<protein>
    <recommendedName>
        <fullName evidence="3">MepB protein</fullName>
    </recommendedName>
</protein>
<dbReference type="Gene3D" id="3.40.1350.140">
    <property type="entry name" value="MepB-like"/>
    <property type="match status" value="1"/>
</dbReference>
<dbReference type="STRING" id="561365.SAMN05660866_01108"/>
<dbReference type="InterPro" id="IPR038231">
    <property type="entry name" value="MepB-like_sf"/>
</dbReference>
<dbReference type="InterPro" id="IPR011235">
    <property type="entry name" value="MepB-like"/>
</dbReference>
<evidence type="ECO:0000313" key="2">
    <source>
        <dbReference type="Proteomes" id="UP000190339"/>
    </source>
</evidence>
<dbReference type="EMBL" id="FUYL01000003">
    <property type="protein sequence ID" value="SKB38087.1"/>
    <property type="molecule type" value="Genomic_DNA"/>
</dbReference>
<dbReference type="PIRSF" id="PIRSF032285">
    <property type="entry name" value="UCP032285"/>
    <property type="match status" value="1"/>
</dbReference>
<dbReference type="Proteomes" id="UP000190339">
    <property type="component" value="Unassembled WGS sequence"/>
</dbReference>
<organism evidence="1 2">
    <name type="scientific">Maribacter arcticus</name>
    <dbReference type="NCBI Taxonomy" id="561365"/>
    <lineage>
        <taxon>Bacteria</taxon>
        <taxon>Pseudomonadati</taxon>
        <taxon>Bacteroidota</taxon>
        <taxon>Flavobacteriia</taxon>
        <taxon>Flavobacteriales</taxon>
        <taxon>Flavobacteriaceae</taxon>
        <taxon>Maribacter</taxon>
    </lineage>
</organism>
<dbReference type="AlphaFoldDB" id="A0A1T5ATA2"/>
<dbReference type="OrthoDB" id="4954833at2"/>
<dbReference type="Pfam" id="PF08877">
    <property type="entry name" value="MepB-like"/>
    <property type="match status" value="1"/>
</dbReference>
<sequence length="162" mass="19260">MTTNQICDEVYTKCFFKITDVEYEAESKEYDACRFKLNSRRVINRTAKITPKKAGQFVTFWKRDGNGSIEPFNDGDHIDFFVVTVRTDTKLGQFVFPKTTLIEKGIISTEKKEGKRAFRVYPNWDIVKNKQVERTQQWQLNYFYEINNLIDLERVKKLYQTN</sequence>
<keyword evidence="2" id="KW-1185">Reference proteome</keyword>